<dbReference type="Proteomes" id="UP000251721">
    <property type="component" value="Unassembled WGS sequence"/>
</dbReference>
<sequence length="45" mass="4837">MCHGPLSDSELALIDGTIDIMLNHRLDEFAAVTLRAMADAASRPP</sequence>
<evidence type="ECO:0000313" key="1">
    <source>
        <dbReference type="EMBL" id="SQC27403.1"/>
    </source>
</evidence>
<accession>A0A2X3DT81</accession>
<dbReference type="EMBL" id="UAWQ01000001">
    <property type="protein sequence ID" value="SQC27403.1"/>
    <property type="molecule type" value="Genomic_DNA"/>
</dbReference>
<proteinExistence type="predicted"/>
<protein>
    <submittedName>
        <fullName evidence="1">LacI family transcriptional regulator</fullName>
    </submittedName>
</protein>
<name>A0A2X3DT81_KLEPN</name>
<dbReference type="AlphaFoldDB" id="A0A2X3DT81"/>
<gene>
    <name evidence="1" type="ORF">NCTC13465_00057</name>
</gene>
<organism evidence="1 2">
    <name type="scientific">Klebsiella pneumoniae</name>
    <dbReference type="NCBI Taxonomy" id="573"/>
    <lineage>
        <taxon>Bacteria</taxon>
        <taxon>Pseudomonadati</taxon>
        <taxon>Pseudomonadota</taxon>
        <taxon>Gammaproteobacteria</taxon>
        <taxon>Enterobacterales</taxon>
        <taxon>Enterobacteriaceae</taxon>
        <taxon>Klebsiella/Raoultella group</taxon>
        <taxon>Klebsiella</taxon>
        <taxon>Klebsiella pneumoniae complex</taxon>
    </lineage>
</organism>
<evidence type="ECO:0000313" key="2">
    <source>
        <dbReference type="Proteomes" id="UP000251721"/>
    </source>
</evidence>
<reference evidence="1 2" key="1">
    <citation type="submission" date="2018-06" db="EMBL/GenBank/DDBJ databases">
        <authorList>
            <consortium name="Pathogen Informatics"/>
            <person name="Doyle S."/>
        </authorList>
    </citation>
    <scope>NUCLEOTIDE SEQUENCE [LARGE SCALE GENOMIC DNA]</scope>
    <source>
        <strain evidence="1 2">NCTC13465</strain>
    </source>
</reference>